<dbReference type="PROSITE" id="PS00584">
    <property type="entry name" value="PFKB_KINASES_2"/>
    <property type="match status" value="1"/>
</dbReference>
<dbReference type="InterPro" id="IPR011611">
    <property type="entry name" value="PfkB_dom"/>
</dbReference>
<evidence type="ECO:0000256" key="2">
    <source>
        <dbReference type="ARBA" id="ARBA00022679"/>
    </source>
</evidence>
<feature type="domain" description="Carbohydrate kinase PfkB" evidence="6">
    <location>
        <begin position="3"/>
        <end position="307"/>
    </location>
</feature>
<sequence length="330" mass="33427">MTVMVAGQIARDLVLTVPAVPGAGEAADAHERREMLGGKGANQAVALAQLGVPVALLGVAGADETGERLLNQARKDGIDVSSVPVRGESALIVELLDADGEWRYVQHLPESSLLTPDDVAAAAGRLANADAVVLQLQQPPEALLAAARAARRTAGPHGDPEAESGTTPRGPIVVLDGAPGDGALLGWADVIRADEQEAGLLAGAEVGTEERGLRAAREIHRRGPWLAALALDDGANLFAWSARSPWGTDGHVVIPGVQTTTADTTGAGDSLVAGLVAALLRGDDPVSAASGAVAAASSTLGHPGGRPGLTPESLSRQRALIDDALRETAG</sequence>
<dbReference type="PRINTS" id="PR00990">
    <property type="entry name" value="RIBOKINASE"/>
</dbReference>
<evidence type="ECO:0000313" key="8">
    <source>
        <dbReference type="Proteomes" id="UP001240236"/>
    </source>
</evidence>
<dbReference type="InterPro" id="IPR002139">
    <property type="entry name" value="Ribo/fructo_kinase"/>
</dbReference>
<accession>A0AAE3W8R6</accession>
<gene>
    <name evidence="7" type="ORF">J2S42_007209</name>
</gene>
<evidence type="ECO:0000256" key="4">
    <source>
        <dbReference type="RuleBase" id="RU003704"/>
    </source>
</evidence>
<dbReference type="SUPFAM" id="SSF53613">
    <property type="entry name" value="Ribokinase-like"/>
    <property type="match status" value="1"/>
</dbReference>
<dbReference type="InterPro" id="IPR002173">
    <property type="entry name" value="Carboh/pur_kinase_PfkB_CS"/>
</dbReference>
<evidence type="ECO:0000256" key="1">
    <source>
        <dbReference type="ARBA" id="ARBA00010688"/>
    </source>
</evidence>
<protein>
    <submittedName>
        <fullName evidence="7">Ribokinase</fullName>
        <ecNumber evidence="7">2.7.1.15</ecNumber>
    </submittedName>
</protein>
<dbReference type="Gene3D" id="3.40.1190.20">
    <property type="match status" value="1"/>
</dbReference>
<dbReference type="EMBL" id="JAUSUZ010000001">
    <property type="protein sequence ID" value="MDQ0370540.1"/>
    <property type="molecule type" value="Genomic_DNA"/>
</dbReference>
<dbReference type="GO" id="GO:0005829">
    <property type="term" value="C:cytosol"/>
    <property type="evidence" value="ECO:0007669"/>
    <property type="project" value="TreeGrafter"/>
</dbReference>
<name>A0AAE3W8R6_9ACTN</name>
<dbReference type="Proteomes" id="UP001240236">
    <property type="component" value="Unassembled WGS sequence"/>
</dbReference>
<evidence type="ECO:0000259" key="6">
    <source>
        <dbReference type="Pfam" id="PF00294"/>
    </source>
</evidence>
<dbReference type="EC" id="2.7.1.15" evidence="7"/>
<dbReference type="PROSITE" id="PS00583">
    <property type="entry name" value="PFKB_KINASES_1"/>
    <property type="match status" value="1"/>
</dbReference>
<organism evidence="7 8">
    <name type="scientific">Catenuloplanes indicus</name>
    <dbReference type="NCBI Taxonomy" id="137267"/>
    <lineage>
        <taxon>Bacteria</taxon>
        <taxon>Bacillati</taxon>
        <taxon>Actinomycetota</taxon>
        <taxon>Actinomycetes</taxon>
        <taxon>Micromonosporales</taxon>
        <taxon>Micromonosporaceae</taxon>
        <taxon>Catenuloplanes</taxon>
    </lineage>
</organism>
<proteinExistence type="inferred from homology"/>
<dbReference type="Pfam" id="PF00294">
    <property type="entry name" value="PfkB"/>
    <property type="match status" value="1"/>
</dbReference>
<evidence type="ECO:0000256" key="5">
    <source>
        <dbReference type="SAM" id="MobiDB-lite"/>
    </source>
</evidence>
<keyword evidence="8" id="KW-1185">Reference proteome</keyword>
<keyword evidence="3 4" id="KW-0418">Kinase</keyword>
<feature type="region of interest" description="Disordered" evidence="5">
    <location>
        <begin position="296"/>
        <end position="317"/>
    </location>
</feature>
<dbReference type="AlphaFoldDB" id="A0AAE3W8R6"/>
<evidence type="ECO:0000256" key="3">
    <source>
        <dbReference type="ARBA" id="ARBA00022777"/>
    </source>
</evidence>
<dbReference type="RefSeq" id="WP_307246581.1">
    <property type="nucleotide sequence ID" value="NZ_JAUSUZ010000001.1"/>
</dbReference>
<dbReference type="PANTHER" id="PTHR10584">
    <property type="entry name" value="SUGAR KINASE"/>
    <property type="match status" value="1"/>
</dbReference>
<comment type="caution">
    <text evidence="7">The sequence shown here is derived from an EMBL/GenBank/DDBJ whole genome shotgun (WGS) entry which is preliminary data.</text>
</comment>
<comment type="similarity">
    <text evidence="1 4">Belongs to the carbohydrate kinase PfkB family.</text>
</comment>
<dbReference type="PANTHER" id="PTHR10584:SF157">
    <property type="entry name" value="SULFOFRUCTOSE KINASE"/>
    <property type="match status" value="1"/>
</dbReference>
<dbReference type="GO" id="GO:0004747">
    <property type="term" value="F:ribokinase activity"/>
    <property type="evidence" value="ECO:0007669"/>
    <property type="project" value="UniProtKB-EC"/>
</dbReference>
<reference evidence="7 8" key="1">
    <citation type="submission" date="2023-07" db="EMBL/GenBank/DDBJ databases">
        <title>Sequencing the genomes of 1000 actinobacteria strains.</title>
        <authorList>
            <person name="Klenk H.-P."/>
        </authorList>
    </citation>
    <scope>NUCLEOTIDE SEQUENCE [LARGE SCALE GENOMIC DNA]</scope>
    <source>
        <strain evidence="7 8">DSM 44709</strain>
    </source>
</reference>
<keyword evidence="2 4" id="KW-0808">Transferase</keyword>
<evidence type="ECO:0000313" key="7">
    <source>
        <dbReference type="EMBL" id="MDQ0370540.1"/>
    </source>
</evidence>
<dbReference type="InterPro" id="IPR029056">
    <property type="entry name" value="Ribokinase-like"/>
</dbReference>